<protein>
    <recommendedName>
        <fullName evidence="4">DUF4283 domain-containing protein</fullName>
    </recommendedName>
</protein>
<dbReference type="PANTHER" id="PTHR31286:SF99">
    <property type="entry name" value="DUF4283 DOMAIN-CONTAINING PROTEIN"/>
    <property type="match status" value="1"/>
</dbReference>
<feature type="region of interest" description="Disordered" evidence="1">
    <location>
        <begin position="128"/>
        <end position="150"/>
    </location>
</feature>
<evidence type="ECO:0000313" key="3">
    <source>
        <dbReference type="Proteomes" id="UP001154282"/>
    </source>
</evidence>
<evidence type="ECO:0000256" key="1">
    <source>
        <dbReference type="SAM" id="MobiDB-lite"/>
    </source>
</evidence>
<sequence>MLGDTYLTVHQWYKGFTPWKSHTIVWVQLLELPVEFFNPEAVRRIAEKIGRPIRVDKPTELGARVKYARVCVEVDLTRPLLSQFKIEGITYLIQYEGMYKICSECGIYGATTAECRCQLSRETSATTNAGRVGSYGGGPRNTTGGSNGGENVWRLDDCEA</sequence>
<reference evidence="2" key="1">
    <citation type="submission" date="2022-08" db="EMBL/GenBank/DDBJ databases">
        <authorList>
            <person name="Gutierrez-Valencia J."/>
        </authorList>
    </citation>
    <scope>NUCLEOTIDE SEQUENCE</scope>
</reference>
<proteinExistence type="predicted"/>
<accession>A0AAV0QMI2</accession>
<dbReference type="InterPro" id="IPR040256">
    <property type="entry name" value="At4g02000-like"/>
</dbReference>
<dbReference type="EMBL" id="CAMGYJ010000009">
    <property type="protein sequence ID" value="CAI0545574.1"/>
    <property type="molecule type" value="Genomic_DNA"/>
</dbReference>
<comment type="caution">
    <text evidence="2">The sequence shown here is derived from an EMBL/GenBank/DDBJ whole genome shotgun (WGS) entry which is preliminary data.</text>
</comment>
<dbReference type="AlphaFoldDB" id="A0AAV0QMI2"/>
<dbReference type="PANTHER" id="PTHR31286">
    <property type="entry name" value="GLYCINE-RICH CELL WALL STRUCTURAL PROTEIN 1.8-LIKE"/>
    <property type="match status" value="1"/>
</dbReference>
<dbReference type="Proteomes" id="UP001154282">
    <property type="component" value="Unassembled WGS sequence"/>
</dbReference>
<organism evidence="2 3">
    <name type="scientific">Linum tenue</name>
    <dbReference type="NCBI Taxonomy" id="586396"/>
    <lineage>
        <taxon>Eukaryota</taxon>
        <taxon>Viridiplantae</taxon>
        <taxon>Streptophyta</taxon>
        <taxon>Embryophyta</taxon>
        <taxon>Tracheophyta</taxon>
        <taxon>Spermatophyta</taxon>
        <taxon>Magnoliopsida</taxon>
        <taxon>eudicotyledons</taxon>
        <taxon>Gunneridae</taxon>
        <taxon>Pentapetalae</taxon>
        <taxon>rosids</taxon>
        <taxon>fabids</taxon>
        <taxon>Malpighiales</taxon>
        <taxon>Linaceae</taxon>
        <taxon>Linum</taxon>
    </lineage>
</organism>
<keyword evidence="3" id="KW-1185">Reference proteome</keyword>
<name>A0AAV0QMI2_9ROSI</name>
<evidence type="ECO:0000313" key="2">
    <source>
        <dbReference type="EMBL" id="CAI0545574.1"/>
    </source>
</evidence>
<gene>
    <name evidence="2" type="ORF">LITE_LOCUS43641</name>
</gene>
<evidence type="ECO:0008006" key="4">
    <source>
        <dbReference type="Google" id="ProtNLM"/>
    </source>
</evidence>